<comment type="caution">
    <text evidence="2">The sequence shown here is derived from an EMBL/GenBank/DDBJ whole genome shotgun (WGS) entry which is preliminary data.</text>
</comment>
<feature type="region of interest" description="Disordered" evidence="1">
    <location>
        <begin position="76"/>
        <end position="109"/>
    </location>
</feature>
<evidence type="ECO:0000313" key="3">
    <source>
        <dbReference type="Proteomes" id="UP000325902"/>
    </source>
</evidence>
<proteinExistence type="predicted"/>
<accession>A0A5N5D6I2</accession>
<feature type="compositionally biased region" description="Basic and acidic residues" evidence="1">
    <location>
        <begin position="76"/>
        <end position="101"/>
    </location>
</feature>
<dbReference type="AlphaFoldDB" id="A0A5N5D6I2"/>
<evidence type="ECO:0000256" key="1">
    <source>
        <dbReference type="SAM" id="MobiDB-lite"/>
    </source>
</evidence>
<protein>
    <submittedName>
        <fullName evidence="2">Uncharacterized protein</fullName>
    </submittedName>
</protein>
<dbReference type="EMBL" id="VCHE01000063">
    <property type="protein sequence ID" value="KAB2573221.1"/>
    <property type="molecule type" value="Genomic_DNA"/>
</dbReference>
<organism evidence="2 3">
    <name type="scientific">Lasiodiplodia theobromae</name>
    <dbReference type="NCBI Taxonomy" id="45133"/>
    <lineage>
        <taxon>Eukaryota</taxon>
        <taxon>Fungi</taxon>
        <taxon>Dikarya</taxon>
        <taxon>Ascomycota</taxon>
        <taxon>Pezizomycotina</taxon>
        <taxon>Dothideomycetes</taxon>
        <taxon>Dothideomycetes incertae sedis</taxon>
        <taxon>Botryosphaeriales</taxon>
        <taxon>Botryosphaeriaceae</taxon>
        <taxon>Lasiodiplodia</taxon>
    </lineage>
</organism>
<name>A0A5N5D6I2_9PEZI</name>
<reference evidence="2 3" key="1">
    <citation type="journal article" date="2019" name="Sci. Rep.">
        <title>A multi-omics analysis of the grapevine pathogen Lasiodiplodia theobromae reveals that temperature affects the expression of virulence- and pathogenicity-related genes.</title>
        <authorList>
            <person name="Felix C."/>
            <person name="Meneses R."/>
            <person name="Goncalves M.F.M."/>
            <person name="Tilleman L."/>
            <person name="Duarte A.S."/>
            <person name="Jorrin-Novo J.V."/>
            <person name="Van de Peer Y."/>
            <person name="Deforce D."/>
            <person name="Van Nieuwerburgh F."/>
            <person name="Esteves A.C."/>
            <person name="Alves A."/>
        </authorList>
    </citation>
    <scope>NUCLEOTIDE SEQUENCE [LARGE SCALE GENOMIC DNA]</scope>
    <source>
        <strain evidence="2 3">LA-SOL3</strain>
    </source>
</reference>
<dbReference type="Proteomes" id="UP000325902">
    <property type="component" value="Unassembled WGS sequence"/>
</dbReference>
<sequence length="129" mass="14480">MKQLGGDAPGTARPVRCTKTFVHDGLIRALRSCHSIVKQSFDCDNSNYHYGHDLVETGTAIQQQFLANWRFNINRENLRPTPGRDRRGGLSKKEKKTRGEQGEVMQNPSPAIEAIKKDMLAKTVTANEE</sequence>
<keyword evidence="3" id="KW-1185">Reference proteome</keyword>
<gene>
    <name evidence="2" type="ORF">DBV05_g8139</name>
</gene>
<evidence type="ECO:0000313" key="2">
    <source>
        <dbReference type="EMBL" id="KAB2573221.1"/>
    </source>
</evidence>